<gene>
    <name evidence="1" type="ORF">AVEN_124686_1</name>
</gene>
<sequence>MKATGWSIHLSQYLKSNQISFEDVEANIVRKDITNIFTNGSKTKHGVGAVFCVLINDNWAYQWSVKLNDSTYFCQEISNLNQNLQLVLISEKMRLKRRYLCKKKHLPIWQEPKYVALNFDG</sequence>
<proteinExistence type="predicted"/>
<organism evidence="1 2">
    <name type="scientific">Araneus ventricosus</name>
    <name type="common">Orbweaver spider</name>
    <name type="synonym">Epeira ventricosa</name>
    <dbReference type="NCBI Taxonomy" id="182803"/>
    <lineage>
        <taxon>Eukaryota</taxon>
        <taxon>Metazoa</taxon>
        <taxon>Ecdysozoa</taxon>
        <taxon>Arthropoda</taxon>
        <taxon>Chelicerata</taxon>
        <taxon>Arachnida</taxon>
        <taxon>Araneae</taxon>
        <taxon>Araneomorphae</taxon>
        <taxon>Entelegynae</taxon>
        <taxon>Araneoidea</taxon>
        <taxon>Araneidae</taxon>
        <taxon>Araneus</taxon>
    </lineage>
</organism>
<protein>
    <recommendedName>
        <fullName evidence="3">RNase H type-1 domain-containing protein</fullName>
    </recommendedName>
</protein>
<dbReference type="OrthoDB" id="6433533at2759"/>
<accession>A0A4Y2JLU2</accession>
<dbReference type="AlphaFoldDB" id="A0A4Y2JLU2"/>
<comment type="caution">
    <text evidence="1">The sequence shown here is derived from an EMBL/GenBank/DDBJ whole genome shotgun (WGS) entry which is preliminary data.</text>
</comment>
<evidence type="ECO:0000313" key="2">
    <source>
        <dbReference type="Proteomes" id="UP000499080"/>
    </source>
</evidence>
<evidence type="ECO:0008006" key="3">
    <source>
        <dbReference type="Google" id="ProtNLM"/>
    </source>
</evidence>
<reference evidence="1 2" key="1">
    <citation type="journal article" date="2019" name="Sci. Rep.">
        <title>Orb-weaving spider Araneus ventricosus genome elucidates the spidroin gene catalogue.</title>
        <authorList>
            <person name="Kono N."/>
            <person name="Nakamura H."/>
            <person name="Ohtoshi R."/>
            <person name="Moran D.A.P."/>
            <person name="Shinohara A."/>
            <person name="Yoshida Y."/>
            <person name="Fujiwara M."/>
            <person name="Mori M."/>
            <person name="Tomita M."/>
            <person name="Arakawa K."/>
        </authorList>
    </citation>
    <scope>NUCLEOTIDE SEQUENCE [LARGE SCALE GENOMIC DNA]</scope>
</reference>
<dbReference type="Proteomes" id="UP000499080">
    <property type="component" value="Unassembled WGS sequence"/>
</dbReference>
<evidence type="ECO:0000313" key="1">
    <source>
        <dbReference type="EMBL" id="GBM90438.1"/>
    </source>
</evidence>
<dbReference type="EMBL" id="BGPR01003620">
    <property type="protein sequence ID" value="GBM90438.1"/>
    <property type="molecule type" value="Genomic_DNA"/>
</dbReference>
<keyword evidence="2" id="KW-1185">Reference proteome</keyword>
<name>A0A4Y2JLU2_ARAVE</name>